<evidence type="ECO:0000256" key="1">
    <source>
        <dbReference type="ARBA" id="ARBA00007179"/>
    </source>
</evidence>
<dbReference type="PRINTS" id="PR01950">
    <property type="entry name" value="LANCSUPER"/>
</dbReference>
<dbReference type="Pfam" id="PF05147">
    <property type="entry name" value="LANC_like"/>
    <property type="match status" value="1"/>
</dbReference>
<feature type="binding site" evidence="2">
    <location>
        <position position="365"/>
    </location>
    <ligand>
        <name>Zn(2+)</name>
        <dbReference type="ChEBI" id="CHEBI:29105"/>
    </ligand>
</feature>
<accession>A0A8T2RUH1</accession>
<dbReference type="SUPFAM" id="SSF158745">
    <property type="entry name" value="LanC-like"/>
    <property type="match status" value="1"/>
</dbReference>
<proteinExistence type="inferred from homology"/>
<keyword evidence="2" id="KW-0862">Zinc</keyword>
<dbReference type="InterPro" id="IPR020464">
    <property type="entry name" value="LanC-like_prot_euk"/>
</dbReference>
<keyword evidence="2" id="KW-0479">Metal-binding</keyword>
<dbReference type="GO" id="GO:0005975">
    <property type="term" value="P:carbohydrate metabolic process"/>
    <property type="evidence" value="ECO:0007669"/>
    <property type="project" value="InterPro"/>
</dbReference>
<comment type="caution">
    <text evidence="3">The sequence shown here is derived from an EMBL/GenBank/DDBJ whole genome shotgun (WGS) entry which is preliminary data.</text>
</comment>
<dbReference type="Proteomes" id="UP000825935">
    <property type="component" value="Chromosome 24"/>
</dbReference>
<evidence type="ECO:0000313" key="4">
    <source>
        <dbReference type="Proteomes" id="UP000825935"/>
    </source>
</evidence>
<comment type="similarity">
    <text evidence="1">Belongs to the LanC-like protein family.</text>
</comment>
<dbReference type="AlphaFoldDB" id="A0A8T2RUH1"/>
<dbReference type="SMART" id="SM01260">
    <property type="entry name" value="LANC_like"/>
    <property type="match status" value="1"/>
</dbReference>
<feature type="binding site" evidence="2">
    <location>
        <position position="366"/>
    </location>
    <ligand>
        <name>Zn(2+)</name>
        <dbReference type="ChEBI" id="CHEBI:29105"/>
    </ligand>
</feature>
<gene>
    <name evidence="3" type="ORF">KP509_24G048600</name>
</gene>
<dbReference type="CDD" id="cd04794">
    <property type="entry name" value="euk_LANCL"/>
    <property type="match status" value="1"/>
</dbReference>
<evidence type="ECO:0000256" key="2">
    <source>
        <dbReference type="PIRSR" id="PIRSR607822-1"/>
    </source>
</evidence>
<evidence type="ECO:0000313" key="3">
    <source>
        <dbReference type="EMBL" id="KAH7300179.1"/>
    </source>
</evidence>
<dbReference type="Gene3D" id="1.50.10.10">
    <property type="match status" value="1"/>
</dbReference>
<dbReference type="PANTHER" id="PTHR12736:SF7">
    <property type="entry name" value="LANC-LIKE PROTEIN 3"/>
    <property type="match status" value="1"/>
</dbReference>
<protein>
    <submittedName>
        <fullName evidence="3">Uncharacterized protein</fullName>
    </submittedName>
</protein>
<dbReference type="InterPro" id="IPR012341">
    <property type="entry name" value="6hp_glycosidase-like_sf"/>
</dbReference>
<sequence length="447" mass="49898">MMRACWLSSSSSVVSGSARNSCTHFRRHRRHCRVQLNARCVRASNAMSDRFFKNDLPDYDVSNPVDRFPSSQDFSVAAIAKKDEIVEATWSRQRGLSRDLTLYTGVVGTAFLCFKSFERTGNKNDLLKCLEILNSSNADVTRHLKPYVTFLCGRAGNYALGAIASKYTGDTTNMLKYLELLKQMVEEISSIGNSGMPDELLYGRTGFLWACLFVNEHLGDESITWSSLRPIVNAVLTSGRAGARHHANCPLMYEWYNTKYWGAAHGLAGIMHVLMHFPLTKEDANDVKGTLHYMIANRFPSGNYPTAEGHEDDTLVHWCHGAPGILLTLCKAAEVFSSDAIFKQAAIDAGEVIWKRGLLKRIGICHGVSGNAYTFLALYRLTHDPIHLHRARAFSSFLYENARHLVASGRMHSGDHPSSLFEGRGGLACLWFDIGKPEDSRFPAYEL</sequence>
<keyword evidence="4" id="KW-1185">Reference proteome</keyword>
<dbReference type="InterPro" id="IPR007822">
    <property type="entry name" value="LANC-like"/>
</dbReference>
<dbReference type="GO" id="GO:0046872">
    <property type="term" value="F:metal ion binding"/>
    <property type="evidence" value="ECO:0007669"/>
    <property type="project" value="UniProtKB-KW"/>
</dbReference>
<dbReference type="PRINTS" id="PR01951">
    <property type="entry name" value="LANCEUKARYTE"/>
</dbReference>
<dbReference type="PANTHER" id="PTHR12736">
    <property type="entry name" value="LANC-LIKE PROTEIN"/>
    <property type="match status" value="1"/>
</dbReference>
<dbReference type="EMBL" id="CM035429">
    <property type="protein sequence ID" value="KAH7300179.1"/>
    <property type="molecule type" value="Genomic_DNA"/>
</dbReference>
<dbReference type="OrthoDB" id="10257263at2759"/>
<feature type="binding site" evidence="2">
    <location>
        <position position="319"/>
    </location>
    <ligand>
        <name>Zn(2+)</name>
        <dbReference type="ChEBI" id="CHEBI:29105"/>
    </ligand>
</feature>
<organism evidence="3 4">
    <name type="scientific">Ceratopteris richardii</name>
    <name type="common">Triangle waterfern</name>
    <dbReference type="NCBI Taxonomy" id="49495"/>
    <lineage>
        <taxon>Eukaryota</taxon>
        <taxon>Viridiplantae</taxon>
        <taxon>Streptophyta</taxon>
        <taxon>Embryophyta</taxon>
        <taxon>Tracheophyta</taxon>
        <taxon>Polypodiopsida</taxon>
        <taxon>Polypodiidae</taxon>
        <taxon>Polypodiales</taxon>
        <taxon>Pteridineae</taxon>
        <taxon>Pteridaceae</taxon>
        <taxon>Parkerioideae</taxon>
        <taxon>Ceratopteris</taxon>
    </lineage>
</organism>
<name>A0A8T2RUH1_CERRI</name>
<dbReference type="GO" id="GO:0005886">
    <property type="term" value="C:plasma membrane"/>
    <property type="evidence" value="ECO:0007669"/>
    <property type="project" value="TreeGrafter"/>
</dbReference>
<reference evidence="3" key="1">
    <citation type="submission" date="2021-08" db="EMBL/GenBank/DDBJ databases">
        <title>WGS assembly of Ceratopteris richardii.</title>
        <authorList>
            <person name="Marchant D.B."/>
            <person name="Chen G."/>
            <person name="Jenkins J."/>
            <person name="Shu S."/>
            <person name="Leebens-Mack J."/>
            <person name="Grimwood J."/>
            <person name="Schmutz J."/>
            <person name="Soltis P."/>
            <person name="Soltis D."/>
            <person name="Chen Z.-H."/>
        </authorList>
    </citation>
    <scope>NUCLEOTIDE SEQUENCE</scope>
    <source>
        <strain evidence="3">Whitten #5841</strain>
        <tissue evidence="3">Leaf</tissue>
    </source>
</reference>
<dbReference type="GO" id="GO:0031179">
    <property type="term" value="P:peptide modification"/>
    <property type="evidence" value="ECO:0007669"/>
    <property type="project" value="InterPro"/>
</dbReference>